<sequence length="491" mass="51013">MSTPRRIIVDDASPTILYGAGWAPADVGTLNGQGNFGPVYKGTTHSTTTDGSRFSFAFNGTSIGVVGSIAVTKLADGTFDPAWECTVDGALIPTGDATFPYFENNWGLCQQDRLPPGQHTLTVTVHTKGRPFYIDSITYMPDEKGADVDGAVLEYRNTDASVSFGTGWQAWSGQNVTTTNAAQVALNFRGTEVVLMGYIPTELAHTSTTASFTIDDSPPHTFVLAGLPAGNGTATQYNAVILSVVGLAPATHNLVITHKGDKDHTPLPVGSFLVTNSALPPASSTPTTNATHRASPVGAIAGGTAGCVVALLLILLGAWCWRRKRRVAQGEKAVPEPQPEPWTINGTGTPSASVLGTLGSGPSIPVAPSQMYHAQFTPNPFGTPPASAGYDYDFRYPGSQSLPSDNGSGSVPLSPQRSQSHSASPSLALSTPSSASAGIAGLGAGPLPGKLEPQRGAPPVVQQHQDSGVRYRQPEGQGQAIEELPPGYSPD</sequence>
<evidence type="ECO:0000256" key="1">
    <source>
        <dbReference type="SAM" id="MobiDB-lite"/>
    </source>
</evidence>
<dbReference type="AlphaFoldDB" id="A0A8H6SQ27"/>
<keyword evidence="2" id="KW-1133">Transmembrane helix</keyword>
<dbReference type="EMBL" id="JACAZF010000005">
    <property type="protein sequence ID" value="KAF7303441.1"/>
    <property type="molecule type" value="Genomic_DNA"/>
</dbReference>
<comment type="caution">
    <text evidence="3">The sequence shown here is derived from an EMBL/GenBank/DDBJ whole genome shotgun (WGS) entry which is preliminary data.</text>
</comment>
<feature type="transmembrane region" description="Helical" evidence="2">
    <location>
        <begin position="297"/>
        <end position="321"/>
    </location>
</feature>
<dbReference type="Gene3D" id="2.60.120.260">
    <property type="entry name" value="Galactose-binding domain-like"/>
    <property type="match status" value="2"/>
</dbReference>
<dbReference type="GeneID" id="59345008"/>
<feature type="region of interest" description="Disordered" evidence="1">
    <location>
        <begin position="388"/>
        <end position="491"/>
    </location>
</feature>
<proteinExistence type="predicted"/>
<evidence type="ECO:0000256" key="2">
    <source>
        <dbReference type="SAM" id="Phobius"/>
    </source>
</evidence>
<dbReference type="Proteomes" id="UP000636479">
    <property type="component" value="Unassembled WGS sequence"/>
</dbReference>
<keyword evidence="4" id="KW-1185">Reference proteome</keyword>
<keyword evidence="2" id="KW-0812">Transmembrane</keyword>
<name>A0A8H6SQ27_9AGAR</name>
<reference evidence="3" key="1">
    <citation type="submission" date="2020-05" db="EMBL/GenBank/DDBJ databases">
        <title>Mycena genomes resolve the evolution of fungal bioluminescence.</title>
        <authorList>
            <person name="Tsai I.J."/>
        </authorList>
    </citation>
    <scope>NUCLEOTIDE SEQUENCE</scope>
    <source>
        <strain evidence="3">171206Taipei</strain>
    </source>
</reference>
<gene>
    <name evidence="3" type="ORF">MIND_00572900</name>
</gene>
<evidence type="ECO:0000313" key="4">
    <source>
        <dbReference type="Proteomes" id="UP000636479"/>
    </source>
</evidence>
<accession>A0A8H6SQ27</accession>
<feature type="region of interest" description="Disordered" evidence="1">
    <location>
        <begin position="329"/>
        <end position="360"/>
    </location>
</feature>
<keyword evidence="2" id="KW-0472">Membrane</keyword>
<organism evidence="3 4">
    <name type="scientific">Mycena indigotica</name>
    <dbReference type="NCBI Taxonomy" id="2126181"/>
    <lineage>
        <taxon>Eukaryota</taxon>
        <taxon>Fungi</taxon>
        <taxon>Dikarya</taxon>
        <taxon>Basidiomycota</taxon>
        <taxon>Agaricomycotina</taxon>
        <taxon>Agaricomycetes</taxon>
        <taxon>Agaricomycetidae</taxon>
        <taxon>Agaricales</taxon>
        <taxon>Marasmiineae</taxon>
        <taxon>Mycenaceae</taxon>
        <taxon>Mycena</taxon>
    </lineage>
</organism>
<protein>
    <recommendedName>
        <fullName evidence="5">Transmembrane protein</fullName>
    </recommendedName>
</protein>
<feature type="compositionally biased region" description="Polar residues" evidence="1">
    <location>
        <begin position="344"/>
        <end position="354"/>
    </location>
</feature>
<feature type="compositionally biased region" description="Polar residues" evidence="1">
    <location>
        <begin position="398"/>
        <end position="411"/>
    </location>
</feature>
<dbReference type="OrthoDB" id="3029306at2759"/>
<dbReference type="RefSeq" id="XP_037220413.1">
    <property type="nucleotide sequence ID" value="XM_037362492.1"/>
</dbReference>
<evidence type="ECO:0008006" key="5">
    <source>
        <dbReference type="Google" id="ProtNLM"/>
    </source>
</evidence>
<evidence type="ECO:0000313" key="3">
    <source>
        <dbReference type="EMBL" id="KAF7303441.1"/>
    </source>
</evidence>
<feature type="compositionally biased region" description="Low complexity" evidence="1">
    <location>
        <begin position="413"/>
        <end position="439"/>
    </location>
</feature>